<evidence type="ECO:0000256" key="1">
    <source>
        <dbReference type="ARBA" id="ARBA00004479"/>
    </source>
</evidence>
<feature type="transmembrane region" description="Helical" evidence="9">
    <location>
        <begin position="212"/>
        <end position="229"/>
    </location>
</feature>
<keyword evidence="4" id="KW-0732">Signal</keyword>
<keyword evidence="5 9" id="KW-1133">Transmembrane helix</keyword>
<comment type="subcellular location">
    <subcellularLocation>
        <location evidence="1 7">Membrane</location>
        <topology evidence="1 7">Single-pass type I membrane protein</topology>
    </subcellularLocation>
</comment>
<dbReference type="GO" id="GO:0016020">
    <property type="term" value="C:membrane"/>
    <property type="evidence" value="ECO:0007669"/>
    <property type="project" value="UniProtKB-SubCell"/>
</dbReference>
<protein>
    <recommendedName>
        <fullName evidence="10">GOLD domain-containing protein</fullName>
    </recommendedName>
</protein>
<evidence type="ECO:0000256" key="6">
    <source>
        <dbReference type="ARBA" id="ARBA00023136"/>
    </source>
</evidence>
<comment type="similarity">
    <text evidence="2 7">Belongs to the EMP24/GP25L family.</text>
</comment>
<dbReference type="Pfam" id="PF01105">
    <property type="entry name" value="EMP24_GP25L"/>
    <property type="match status" value="1"/>
</dbReference>
<dbReference type="AlphaFoldDB" id="A0AAD5YWM3"/>
<dbReference type="EMBL" id="JANIEX010000329">
    <property type="protein sequence ID" value="KAJ3568704.1"/>
    <property type="molecule type" value="Genomic_DNA"/>
</dbReference>
<dbReference type="Proteomes" id="UP001213000">
    <property type="component" value="Unassembled WGS sequence"/>
</dbReference>
<evidence type="ECO:0000313" key="11">
    <source>
        <dbReference type="EMBL" id="KAJ3568704.1"/>
    </source>
</evidence>
<dbReference type="InterPro" id="IPR009038">
    <property type="entry name" value="GOLD_dom"/>
</dbReference>
<accession>A0AAD5YWM3</accession>
<evidence type="ECO:0000256" key="7">
    <source>
        <dbReference type="RuleBase" id="RU003827"/>
    </source>
</evidence>
<evidence type="ECO:0000256" key="3">
    <source>
        <dbReference type="ARBA" id="ARBA00022692"/>
    </source>
</evidence>
<organism evidence="11 12">
    <name type="scientific">Leucocoprinus birnbaumii</name>
    <dbReference type="NCBI Taxonomy" id="56174"/>
    <lineage>
        <taxon>Eukaryota</taxon>
        <taxon>Fungi</taxon>
        <taxon>Dikarya</taxon>
        <taxon>Basidiomycota</taxon>
        <taxon>Agaricomycotina</taxon>
        <taxon>Agaricomycetes</taxon>
        <taxon>Agaricomycetidae</taxon>
        <taxon>Agaricales</taxon>
        <taxon>Agaricineae</taxon>
        <taxon>Agaricaceae</taxon>
        <taxon>Leucocoprinus</taxon>
    </lineage>
</organism>
<gene>
    <name evidence="11" type="ORF">NP233_g5538</name>
</gene>
<feature type="domain" description="GOLD" evidence="10">
    <location>
        <begin position="58"/>
        <end position="151"/>
    </location>
</feature>
<evidence type="ECO:0000256" key="2">
    <source>
        <dbReference type="ARBA" id="ARBA00007104"/>
    </source>
</evidence>
<keyword evidence="3 7" id="KW-0812">Transmembrane</keyword>
<evidence type="ECO:0000256" key="9">
    <source>
        <dbReference type="SAM" id="Phobius"/>
    </source>
</evidence>
<evidence type="ECO:0000256" key="8">
    <source>
        <dbReference type="SAM" id="Coils"/>
    </source>
</evidence>
<sequence>MNTQPPRIKPSFSYFTTDHARRDFAASPPPLPRLFPVDTTAAFARHKILSPAFRYPPTKCIWNAAHPNTLVIVTANVGPNESQRMDIEIVDSSPQKNVYLSKRDIKGESRLAVTTHGEGEVGVCFKNHIVGDVPYDKASKLASVVDLDVDIGADAVDYNAIANQESLSSLETEMRKLEGEVKEIMDEMEYLKKREERFTSTNTSTNARVQNFAWFSILSLAALGVWQVLHLRAYFKRKYLID</sequence>
<evidence type="ECO:0000256" key="4">
    <source>
        <dbReference type="ARBA" id="ARBA00022729"/>
    </source>
</evidence>
<keyword evidence="6 9" id="KW-0472">Membrane</keyword>
<keyword evidence="8" id="KW-0175">Coiled coil</keyword>
<dbReference type="PROSITE" id="PS50866">
    <property type="entry name" value="GOLD"/>
    <property type="match status" value="1"/>
</dbReference>
<reference evidence="11" key="1">
    <citation type="submission" date="2022-07" db="EMBL/GenBank/DDBJ databases">
        <title>Genome Sequence of Leucocoprinus birnbaumii.</title>
        <authorList>
            <person name="Buettner E."/>
        </authorList>
    </citation>
    <scope>NUCLEOTIDE SEQUENCE</scope>
    <source>
        <strain evidence="11">VT141</strain>
    </source>
</reference>
<evidence type="ECO:0000259" key="10">
    <source>
        <dbReference type="PROSITE" id="PS50866"/>
    </source>
</evidence>
<comment type="caution">
    <text evidence="11">The sequence shown here is derived from an EMBL/GenBank/DDBJ whole genome shotgun (WGS) entry which is preliminary data.</text>
</comment>
<dbReference type="InterPro" id="IPR015720">
    <property type="entry name" value="Emp24-like"/>
</dbReference>
<evidence type="ECO:0000256" key="5">
    <source>
        <dbReference type="ARBA" id="ARBA00022989"/>
    </source>
</evidence>
<proteinExistence type="inferred from homology"/>
<name>A0AAD5YWM3_9AGAR</name>
<dbReference type="SMART" id="SM01190">
    <property type="entry name" value="EMP24_GP25L"/>
    <property type="match status" value="1"/>
</dbReference>
<dbReference type="PANTHER" id="PTHR22811">
    <property type="entry name" value="TRANSMEMBRANE EMP24 DOMAIN-CONTAINING PROTEIN"/>
    <property type="match status" value="1"/>
</dbReference>
<evidence type="ECO:0000313" key="12">
    <source>
        <dbReference type="Proteomes" id="UP001213000"/>
    </source>
</evidence>
<keyword evidence="12" id="KW-1185">Reference proteome</keyword>
<feature type="coiled-coil region" evidence="8">
    <location>
        <begin position="160"/>
        <end position="194"/>
    </location>
</feature>